<protein>
    <submittedName>
        <fullName evidence="3">Activin_recp domain-containing protein</fullName>
    </submittedName>
</protein>
<proteinExistence type="predicted"/>
<organism evidence="2 3">
    <name type="scientific">Parastrongyloides trichosuri</name>
    <name type="common">Possum-specific nematode worm</name>
    <dbReference type="NCBI Taxonomy" id="131310"/>
    <lineage>
        <taxon>Eukaryota</taxon>
        <taxon>Metazoa</taxon>
        <taxon>Ecdysozoa</taxon>
        <taxon>Nematoda</taxon>
        <taxon>Chromadorea</taxon>
        <taxon>Rhabditida</taxon>
        <taxon>Tylenchina</taxon>
        <taxon>Panagrolaimomorpha</taxon>
        <taxon>Strongyloidoidea</taxon>
        <taxon>Strongyloididae</taxon>
        <taxon>Parastrongyloides</taxon>
    </lineage>
</organism>
<feature type="signal peptide" evidence="1">
    <location>
        <begin position="1"/>
        <end position="19"/>
    </location>
</feature>
<sequence>MFYLNVVFLLNFLINFGICTNEDDSTPESGNLFCYVGQKVQYWNEEWVSNLMSVKCGLSYCSNMTIINDDRQEEYKIITEYSCGSDTLGFCENITNDCIKAGIKNITTCCCNTKLCNNSSFLQYSVTLLLIILLMQMLSICL</sequence>
<dbReference type="WBParaSite" id="PTRK_0000474000.1">
    <property type="protein sequence ID" value="PTRK_0000474000.1"/>
    <property type="gene ID" value="PTRK_0000474000"/>
</dbReference>
<name>A0A0N4ZB27_PARTI</name>
<feature type="chain" id="PRO_5005891522" evidence="1">
    <location>
        <begin position="20"/>
        <end position="142"/>
    </location>
</feature>
<reference evidence="3" key="1">
    <citation type="submission" date="2017-02" db="UniProtKB">
        <authorList>
            <consortium name="WormBaseParasite"/>
        </authorList>
    </citation>
    <scope>IDENTIFICATION</scope>
</reference>
<dbReference type="AlphaFoldDB" id="A0A0N4ZB27"/>
<accession>A0A0N4ZB27</accession>
<evidence type="ECO:0000313" key="2">
    <source>
        <dbReference type="Proteomes" id="UP000038045"/>
    </source>
</evidence>
<dbReference type="Proteomes" id="UP000038045">
    <property type="component" value="Unplaced"/>
</dbReference>
<evidence type="ECO:0000256" key="1">
    <source>
        <dbReference type="SAM" id="SignalP"/>
    </source>
</evidence>
<keyword evidence="2" id="KW-1185">Reference proteome</keyword>
<evidence type="ECO:0000313" key="3">
    <source>
        <dbReference type="WBParaSite" id="PTRK_0000474000.1"/>
    </source>
</evidence>
<keyword evidence="1" id="KW-0732">Signal</keyword>